<keyword evidence="4" id="KW-1185">Reference proteome</keyword>
<dbReference type="HAMAP" id="MF_00048">
    <property type="entry name" value="UPF0102"/>
    <property type="match status" value="1"/>
</dbReference>
<dbReference type="Proteomes" id="UP001139095">
    <property type="component" value="Unassembled WGS sequence"/>
</dbReference>
<evidence type="ECO:0000313" key="3">
    <source>
        <dbReference type="EMBL" id="MCB5160545.1"/>
    </source>
</evidence>
<protein>
    <recommendedName>
        <fullName evidence="2">UPF0102 protein LG368_01380</fullName>
    </recommendedName>
</protein>
<dbReference type="Gene3D" id="3.40.1350.10">
    <property type="match status" value="1"/>
</dbReference>
<dbReference type="NCBIfam" id="NF009150">
    <property type="entry name" value="PRK12497.1-3"/>
    <property type="match status" value="1"/>
</dbReference>
<reference evidence="3" key="1">
    <citation type="submission" date="2021-10" db="EMBL/GenBank/DDBJ databases">
        <title>Marinomonas pontica sp. nov., isolated from the Black Sea.</title>
        <authorList>
            <person name="Zhao L.-H."/>
            <person name="Xue J.-H."/>
        </authorList>
    </citation>
    <scope>NUCLEOTIDE SEQUENCE</scope>
    <source>
        <strain evidence="3">E8</strain>
    </source>
</reference>
<evidence type="ECO:0000313" key="4">
    <source>
        <dbReference type="Proteomes" id="UP001139095"/>
    </source>
</evidence>
<gene>
    <name evidence="3" type="ORF">LG368_01380</name>
</gene>
<dbReference type="RefSeq" id="WP_226752924.1">
    <property type="nucleotide sequence ID" value="NZ_JAJATW010000001.1"/>
</dbReference>
<accession>A0A9X1IJR6</accession>
<dbReference type="NCBIfam" id="TIGR00252">
    <property type="entry name" value="YraN family protein"/>
    <property type="match status" value="1"/>
</dbReference>
<dbReference type="PANTHER" id="PTHR34039">
    <property type="entry name" value="UPF0102 PROTEIN YRAN"/>
    <property type="match status" value="1"/>
</dbReference>
<comment type="similarity">
    <text evidence="1 2">Belongs to the UPF0102 family.</text>
</comment>
<dbReference type="InterPro" id="IPR011335">
    <property type="entry name" value="Restrct_endonuc-II-like"/>
</dbReference>
<organism evidence="3 4">
    <name type="scientific">Marinomonas algarum</name>
    <dbReference type="NCBI Taxonomy" id="2883105"/>
    <lineage>
        <taxon>Bacteria</taxon>
        <taxon>Pseudomonadati</taxon>
        <taxon>Pseudomonadota</taxon>
        <taxon>Gammaproteobacteria</taxon>
        <taxon>Oceanospirillales</taxon>
        <taxon>Oceanospirillaceae</taxon>
        <taxon>Marinomonas</taxon>
    </lineage>
</organism>
<dbReference type="InterPro" id="IPR011856">
    <property type="entry name" value="tRNA_endonuc-like_dom_sf"/>
</dbReference>
<proteinExistence type="inferred from homology"/>
<dbReference type="CDD" id="cd20736">
    <property type="entry name" value="PoNe_Nuclease"/>
    <property type="match status" value="1"/>
</dbReference>
<sequence>MQTAKNSLSQNKKSKSDGIKAEQMAEDFLLEKGLCFIERNFFCRMGEIDLIFLDQDTYVFIEVRYRANKIHGSAAESLSASKLRKVRKSASLWLQKNRQEHCACRFDAILFDEKVDLQHLTWLKAVF</sequence>
<dbReference type="Pfam" id="PF02021">
    <property type="entry name" value="UPF0102"/>
    <property type="match status" value="1"/>
</dbReference>
<dbReference type="PANTHER" id="PTHR34039:SF1">
    <property type="entry name" value="UPF0102 PROTEIN YRAN"/>
    <property type="match status" value="1"/>
</dbReference>
<name>A0A9X1IJR6_9GAMM</name>
<evidence type="ECO:0000256" key="2">
    <source>
        <dbReference type="HAMAP-Rule" id="MF_00048"/>
    </source>
</evidence>
<comment type="caution">
    <text evidence="3">The sequence shown here is derived from an EMBL/GenBank/DDBJ whole genome shotgun (WGS) entry which is preliminary data.</text>
</comment>
<dbReference type="InterPro" id="IPR003509">
    <property type="entry name" value="UPF0102_YraN-like"/>
</dbReference>
<evidence type="ECO:0000256" key="1">
    <source>
        <dbReference type="ARBA" id="ARBA00006738"/>
    </source>
</evidence>
<dbReference type="GO" id="GO:0003676">
    <property type="term" value="F:nucleic acid binding"/>
    <property type="evidence" value="ECO:0007669"/>
    <property type="project" value="InterPro"/>
</dbReference>
<dbReference type="EMBL" id="JAJATW010000001">
    <property type="protein sequence ID" value="MCB5160545.1"/>
    <property type="molecule type" value="Genomic_DNA"/>
</dbReference>
<dbReference type="AlphaFoldDB" id="A0A9X1IJR6"/>
<dbReference type="SUPFAM" id="SSF52980">
    <property type="entry name" value="Restriction endonuclease-like"/>
    <property type="match status" value="1"/>
</dbReference>